<accession>A0ABP9UXQ5</accession>
<keyword evidence="1" id="KW-0812">Transmembrane</keyword>
<proteinExistence type="predicted"/>
<feature type="transmembrane region" description="Helical" evidence="1">
    <location>
        <begin position="98"/>
        <end position="116"/>
    </location>
</feature>
<evidence type="ECO:0008006" key="4">
    <source>
        <dbReference type="Google" id="ProtNLM"/>
    </source>
</evidence>
<reference evidence="2 3" key="1">
    <citation type="submission" date="2024-02" db="EMBL/GenBank/DDBJ databases">
        <title>Haloferula sargassicola NBRC 104335.</title>
        <authorList>
            <person name="Ichikawa N."/>
            <person name="Katano-Makiyama Y."/>
            <person name="Hidaka K."/>
        </authorList>
    </citation>
    <scope>NUCLEOTIDE SEQUENCE [LARGE SCALE GENOMIC DNA]</scope>
    <source>
        <strain evidence="2 3">NBRC 104335</strain>
    </source>
</reference>
<dbReference type="EMBL" id="BAABRI010000021">
    <property type="protein sequence ID" value="GAA5484144.1"/>
    <property type="molecule type" value="Genomic_DNA"/>
</dbReference>
<keyword evidence="1" id="KW-0472">Membrane</keyword>
<dbReference type="Proteomes" id="UP001476282">
    <property type="component" value="Unassembled WGS sequence"/>
</dbReference>
<protein>
    <recommendedName>
        <fullName evidence="4">DUF4178 domain-containing protein</fullName>
    </recommendedName>
</protein>
<sequence length="362" mass="39993">MQGSSTTRRWNAFVCPECRQVFRVPGDHEGQGVVCPGCHRMLKLPAPEDVVPPLVIGAEHGRMAIADPQRVHHSGRRADEFDETFSKRGPTDTLVKRLVIAGATTMVMALLVGLMWSRGGRGVEKSQAFRPPTTEVAPEPAGEAAEAEASGMPKVAIEELEPAIHGAFDQPEGDERLAWMLHPDLTKPRLERPQAGETRPGALRQIFWNIPFAAAGDRVGVAIQDKDFSTYCVWLAKEDAGWKVDWESTVGWSPFSMEDLATKKPARPVQMRVRSFPAAYYNFSFSDEDLWRCFRLETPDGEAYIYGYAAAGSPAARTLASLPAERNATTVEVRFPANSQSDRQVIIERVISESWVAPETDS</sequence>
<name>A0ABP9UXQ5_9BACT</name>
<evidence type="ECO:0000313" key="3">
    <source>
        <dbReference type="Proteomes" id="UP001476282"/>
    </source>
</evidence>
<organism evidence="2 3">
    <name type="scientific">Haloferula sargassicola</name>
    <dbReference type="NCBI Taxonomy" id="490096"/>
    <lineage>
        <taxon>Bacteria</taxon>
        <taxon>Pseudomonadati</taxon>
        <taxon>Verrucomicrobiota</taxon>
        <taxon>Verrucomicrobiia</taxon>
        <taxon>Verrucomicrobiales</taxon>
        <taxon>Verrucomicrobiaceae</taxon>
        <taxon>Haloferula</taxon>
    </lineage>
</organism>
<keyword evidence="1" id="KW-1133">Transmembrane helix</keyword>
<dbReference type="RefSeq" id="WP_353568244.1">
    <property type="nucleotide sequence ID" value="NZ_BAABRI010000021.1"/>
</dbReference>
<evidence type="ECO:0000256" key="1">
    <source>
        <dbReference type="SAM" id="Phobius"/>
    </source>
</evidence>
<gene>
    <name evidence="2" type="ORF">Hsar01_03385</name>
</gene>
<evidence type="ECO:0000313" key="2">
    <source>
        <dbReference type="EMBL" id="GAA5484144.1"/>
    </source>
</evidence>
<keyword evidence="3" id="KW-1185">Reference proteome</keyword>
<comment type="caution">
    <text evidence="2">The sequence shown here is derived from an EMBL/GenBank/DDBJ whole genome shotgun (WGS) entry which is preliminary data.</text>
</comment>